<sequence length="93" mass="10402">MIQYPDRQIHDLDELATGDVVDVWQQRSLCCTGAVEEVAPQFGVLWIRETGTGARRLVSAADHRLCRHVPPARPADQAPASPAREKAEARWAW</sequence>
<accession>A0A917GUK4</accession>
<comment type="caution">
    <text evidence="2">The sequence shown here is derived from an EMBL/GenBank/DDBJ whole genome shotgun (WGS) entry which is preliminary data.</text>
</comment>
<proteinExistence type="predicted"/>
<reference evidence="2" key="2">
    <citation type="submission" date="2020-09" db="EMBL/GenBank/DDBJ databases">
        <authorList>
            <person name="Sun Q."/>
            <person name="Zhou Y."/>
        </authorList>
    </citation>
    <scope>NUCLEOTIDE SEQUENCE</scope>
    <source>
        <strain evidence="2">CGMCC 1.12187</strain>
    </source>
</reference>
<protein>
    <submittedName>
        <fullName evidence="2">Uncharacterized protein</fullName>
    </submittedName>
</protein>
<keyword evidence="3" id="KW-1185">Reference proteome</keyword>
<dbReference type="RefSeq" id="WP_188536751.1">
    <property type="nucleotide sequence ID" value="NZ_BMEQ01000009.1"/>
</dbReference>
<feature type="compositionally biased region" description="Basic and acidic residues" evidence="1">
    <location>
        <begin position="83"/>
        <end position="93"/>
    </location>
</feature>
<dbReference type="AlphaFoldDB" id="A0A917GUK4"/>
<evidence type="ECO:0000313" key="2">
    <source>
        <dbReference type="EMBL" id="GGG57091.1"/>
    </source>
</evidence>
<dbReference type="EMBL" id="BMEQ01000009">
    <property type="protein sequence ID" value="GGG57091.1"/>
    <property type="molecule type" value="Genomic_DNA"/>
</dbReference>
<name>A0A917GUK4_9MICC</name>
<feature type="region of interest" description="Disordered" evidence="1">
    <location>
        <begin position="69"/>
        <end position="93"/>
    </location>
</feature>
<organism evidence="2 3">
    <name type="scientific">Kocuria dechangensis</name>
    <dbReference type="NCBI Taxonomy" id="1176249"/>
    <lineage>
        <taxon>Bacteria</taxon>
        <taxon>Bacillati</taxon>
        <taxon>Actinomycetota</taxon>
        <taxon>Actinomycetes</taxon>
        <taxon>Micrococcales</taxon>
        <taxon>Micrococcaceae</taxon>
        <taxon>Kocuria</taxon>
    </lineage>
</organism>
<reference evidence="2" key="1">
    <citation type="journal article" date="2014" name="Int. J. Syst. Evol. Microbiol.">
        <title>Complete genome sequence of Corynebacterium casei LMG S-19264T (=DSM 44701T), isolated from a smear-ripened cheese.</title>
        <authorList>
            <consortium name="US DOE Joint Genome Institute (JGI-PGF)"/>
            <person name="Walter F."/>
            <person name="Albersmeier A."/>
            <person name="Kalinowski J."/>
            <person name="Ruckert C."/>
        </authorList>
    </citation>
    <scope>NUCLEOTIDE SEQUENCE</scope>
    <source>
        <strain evidence="2">CGMCC 1.12187</strain>
    </source>
</reference>
<gene>
    <name evidence="2" type="ORF">GCM10011374_19910</name>
</gene>
<evidence type="ECO:0000256" key="1">
    <source>
        <dbReference type="SAM" id="MobiDB-lite"/>
    </source>
</evidence>
<evidence type="ECO:0000313" key="3">
    <source>
        <dbReference type="Proteomes" id="UP000638848"/>
    </source>
</evidence>
<dbReference type="Proteomes" id="UP000638848">
    <property type="component" value="Unassembled WGS sequence"/>
</dbReference>